<gene>
    <name evidence="2" type="ORF">E2C01_000216</name>
</gene>
<dbReference type="EMBL" id="VSRR010000005">
    <property type="protein sequence ID" value="MPC07652.1"/>
    <property type="molecule type" value="Genomic_DNA"/>
</dbReference>
<evidence type="ECO:0000256" key="1">
    <source>
        <dbReference type="SAM" id="Phobius"/>
    </source>
</evidence>
<keyword evidence="3" id="KW-1185">Reference proteome</keyword>
<keyword evidence="1" id="KW-1133">Transmembrane helix</keyword>
<keyword evidence="1" id="KW-0812">Transmembrane</keyword>
<feature type="transmembrane region" description="Helical" evidence="1">
    <location>
        <begin position="21"/>
        <end position="40"/>
    </location>
</feature>
<dbReference type="Proteomes" id="UP000324222">
    <property type="component" value="Unassembled WGS sequence"/>
</dbReference>
<protein>
    <submittedName>
        <fullName evidence="2">Uncharacterized protein</fullName>
    </submittedName>
</protein>
<comment type="caution">
    <text evidence="2">The sequence shown here is derived from an EMBL/GenBank/DDBJ whole genome shotgun (WGS) entry which is preliminary data.</text>
</comment>
<proteinExistence type="predicted"/>
<dbReference type="AlphaFoldDB" id="A0A5B7CDI7"/>
<sequence length="59" mass="6499">MTPFIAPECDRKGGTVKHLPYPLALVFVLIFVFVLTEPVVSLKGPEEDWQGTAVSTCHL</sequence>
<organism evidence="2 3">
    <name type="scientific">Portunus trituberculatus</name>
    <name type="common">Swimming crab</name>
    <name type="synonym">Neptunus trituberculatus</name>
    <dbReference type="NCBI Taxonomy" id="210409"/>
    <lineage>
        <taxon>Eukaryota</taxon>
        <taxon>Metazoa</taxon>
        <taxon>Ecdysozoa</taxon>
        <taxon>Arthropoda</taxon>
        <taxon>Crustacea</taxon>
        <taxon>Multicrustacea</taxon>
        <taxon>Malacostraca</taxon>
        <taxon>Eumalacostraca</taxon>
        <taxon>Eucarida</taxon>
        <taxon>Decapoda</taxon>
        <taxon>Pleocyemata</taxon>
        <taxon>Brachyura</taxon>
        <taxon>Eubrachyura</taxon>
        <taxon>Portunoidea</taxon>
        <taxon>Portunidae</taxon>
        <taxon>Portuninae</taxon>
        <taxon>Portunus</taxon>
    </lineage>
</organism>
<reference evidence="2 3" key="1">
    <citation type="submission" date="2019-05" db="EMBL/GenBank/DDBJ databases">
        <title>Another draft genome of Portunus trituberculatus and its Hox gene families provides insights of decapod evolution.</title>
        <authorList>
            <person name="Jeong J.-H."/>
            <person name="Song I."/>
            <person name="Kim S."/>
            <person name="Choi T."/>
            <person name="Kim D."/>
            <person name="Ryu S."/>
            <person name="Kim W."/>
        </authorList>
    </citation>
    <scope>NUCLEOTIDE SEQUENCE [LARGE SCALE GENOMIC DNA]</scope>
    <source>
        <tissue evidence="2">Muscle</tissue>
    </source>
</reference>
<accession>A0A5B7CDI7</accession>
<keyword evidence="1" id="KW-0472">Membrane</keyword>
<dbReference type="OrthoDB" id="6505560at2759"/>
<name>A0A5B7CDI7_PORTR</name>
<evidence type="ECO:0000313" key="3">
    <source>
        <dbReference type="Proteomes" id="UP000324222"/>
    </source>
</evidence>
<evidence type="ECO:0000313" key="2">
    <source>
        <dbReference type="EMBL" id="MPC07652.1"/>
    </source>
</evidence>